<dbReference type="PROSITE" id="PS50987">
    <property type="entry name" value="HTH_ARSR_2"/>
    <property type="match status" value="1"/>
</dbReference>
<organism evidence="5 6">
    <name type="scientific">Nocardia arthritidis</name>
    <dbReference type="NCBI Taxonomy" id="228602"/>
    <lineage>
        <taxon>Bacteria</taxon>
        <taxon>Bacillati</taxon>
        <taxon>Actinomycetota</taxon>
        <taxon>Actinomycetes</taxon>
        <taxon>Mycobacteriales</taxon>
        <taxon>Nocardiaceae</taxon>
        <taxon>Nocardia</taxon>
    </lineage>
</organism>
<keyword evidence="1" id="KW-0805">Transcription regulation</keyword>
<proteinExistence type="predicted"/>
<feature type="domain" description="HTH arsR-type" evidence="4">
    <location>
        <begin position="17"/>
        <end position="116"/>
    </location>
</feature>
<evidence type="ECO:0000313" key="6">
    <source>
        <dbReference type="Proteomes" id="UP000503540"/>
    </source>
</evidence>
<dbReference type="InterPro" id="IPR036388">
    <property type="entry name" value="WH-like_DNA-bd_sf"/>
</dbReference>
<evidence type="ECO:0000256" key="1">
    <source>
        <dbReference type="ARBA" id="ARBA00023015"/>
    </source>
</evidence>
<evidence type="ECO:0000256" key="2">
    <source>
        <dbReference type="ARBA" id="ARBA00023125"/>
    </source>
</evidence>
<sequence>MPYCVRLTGRWSNDHTISVATNGVRALEALSDPTRRAIFEALPQAPRSVGELAATVGVSSSAVSQHLRVLREARLVGMRPDGNRRLYHLDPRGLGAARDYLEQFWPSAIAAYSAALSAARIDDVDRTGDAGPQPTRR</sequence>
<evidence type="ECO:0000256" key="3">
    <source>
        <dbReference type="ARBA" id="ARBA00023163"/>
    </source>
</evidence>
<dbReference type="AlphaFoldDB" id="A0A6G9YIU3"/>
<accession>A0A6G9YIU3</accession>
<gene>
    <name evidence="5" type="ORF">F5544_26130</name>
</gene>
<keyword evidence="6" id="KW-1185">Reference proteome</keyword>
<keyword evidence="2" id="KW-0238">DNA-binding</keyword>
<dbReference type="PRINTS" id="PR00778">
    <property type="entry name" value="HTHARSR"/>
</dbReference>
<dbReference type="InterPro" id="IPR036390">
    <property type="entry name" value="WH_DNA-bd_sf"/>
</dbReference>
<evidence type="ECO:0000313" key="5">
    <source>
        <dbReference type="EMBL" id="QIS13080.1"/>
    </source>
</evidence>
<dbReference type="KEGG" id="nah:F5544_26130"/>
<dbReference type="GO" id="GO:0003677">
    <property type="term" value="F:DNA binding"/>
    <property type="evidence" value="ECO:0007669"/>
    <property type="project" value="UniProtKB-KW"/>
</dbReference>
<dbReference type="Pfam" id="PF12840">
    <property type="entry name" value="HTH_20"/>
    <property type="match status" value="1"/>
</dbReference>
<protein>
    <submittedName>
        <fullName evidence="5">Metalloregulator ArsR/SmtB family transcription factor</fullName>
    </submittedName>
</protein>
<keyword evidence="3" id="KW-0804">Transcription</keyword>
<dbReference type="Gene3D" id="1.10.10.10">
    <property type="entry name" value="Winged helix-like DNA-binding domain superfamily/Winged helix DNA-binding domain"/>
    <property type="match status" value="1"/>
</dbReference>
<evidence type="ECO:0000259" key="4">
    <source>
        <dbReference type="PROSITE" id="PS50987"/>
    </source>
</evidence>
<dbReference type="CDD" id="cd00090">
    <property type="entry name" value="HTH_ARSR"/>
    <property type="match status" value="1"/>
</dbReference>
<dbReference type="SMART" id="SM00418">
    <property type="entry name" value="HTH_ARSR"/>
    <property type="match status" value="1"/>
</dbReference>
<reference evidence="5 6" key="1">
    <citation type="journal article" date="2019" name="ACS Chem. Biol.">
        <title>Identification and Mobilization of a Cryptic Antibiotic Biosynthesis Gene Locus from a Human-Pathogenic Nocardia Isolate.</title>
        <authorList>
            <person name="Herisse M."/>
            <person name="Ishida K."/>
            <person name="Porter J.L."/>
            <person name="Howden B."/>
            <person name="Hertweck C."/>
            <person name="Stinear T.P."/>
            <person name="Pidot S.J."/>
        </authorList>
    </citation>
    <scope>NUCLEOTIDE SEQUENCE [LARGE SCALE GENOMIC DNA]</scope>
    <source>
        <strain evidence="5 6">AUSMDU00012717</strain>
    </source>
</reference>
<dbReference type="Proteomes" id="UP000503540">
    <property type="component" value="Chromosome"/>
</dbReference>
<dbReference type="NCBIfam" id="NF033788">
    <property type="entry name" value="HTH_metalloreg"/>
    <property type="match status" value="1"/>
</dbReference>
<dbReference type="InterPro" id="IPR011991">
    <property type="entry name" value="ArsR-like_HTH"/>
</dbReference>
<dbReference type="PANTHER" id="PTHR33154">
    <property type="entry name" value="TRANSCRIPTIONAL REGULATOR, ARSR FAMILY"/>
    <property type="match status" value="1"/>
</dbReference>
<dbReference type="InterPro" id="IPR001845">
    <property type="entry name" value="HTH_ArsR_DNA-bd_dom"/>
</dbReference>
<dbReference type="InterPro" id="IPR051081">
    <property type="entry name" value="HTH_MetalResp_TranReg"/>
</dbReference>
<dbReference type="PANTHER" id="PTHR33154:SF33">
    <property type="entry name" value="TRANSCRIPTIONAL REPRESSOR SDPR"/>
    <property type="match status" value="1"/>
</dbReference>
<dbReference type="EMBL" id="CP046172">
    <property type="protein sequence ID" value="QIS13080.1"/>
    <property type="molecule type" value="Genomic_DNA"/>
</dbReference>
<name>A0A6G9YIU3_9NOCA</name>
<dbReference type="SUPFAM" id="SSF46785">
    <property type="entry name" value="Winged helix' DNA-binding domain"/>
    <property type="match status" value="1"/>
</dbReference>
<dbReference type="GO" id="GO:0003700">
    <property type="term" value="F:DNA-binding transcription factor activity"/>
    <property type="evidence" value="ECO:0007669"/>
    <property type="project" value="InterPro"/>
</dbReference>